<dbReference type="InterPro" id="IPR036812">
    <property type="entry name" value="NAD(P)_OxRdtase_dom_sf"/>
</dbReference>
<protein>
    <submittedName>
        <fullName evidence="3">Aldo/keto reductase</fullName>
    </submittedName>
</protein>
<dbReference type="CDD" id="cd19076">
    <property type="entry name" value="AKR_AKR13A_13D"/>
    <property type="match status" value="1"/>
</dbReference>
<dbReference type="InterPro" id="IPR023210">
    <property type="entry name" value="NADP_OxRdtase_dom"/>
</dbReference>
<evidence type="ECO:0000259" key="2">
    <source>
        <dbReference type="Pfam" id="PF00248"/>
    </source>
</evidence>
<comment type="caution">
    <text evidence="3">The sequence shown here is derived from an EMBL/GenBank/DDBJ whole genome shotgun (WGS) entry which is preliminary data.</text>
</comment>
<dbReference type="Gene3D" id="3.20.20.100">
    <property type="entry name" value="NADP-dependent oxidoreductase domain"/>
    <property type="match status" value="1"/>
</dbReference>
<accession>A0ABP8J4D3</accession>
<evidence type="ECO:0000256" key="1">
    <source>
        <dbReference type="ARBA" id="ARBA00023002"/>
    </source>
</evidence>
<keyword evidence="4" id="KW-1185">Reference proteome</keyword>
<organism evidence="3 4">
    <name type="scientific">Tsukamurella soli</name>
    <dbReference type="NCBI Taxonomy" id="644556"/>
    <lineage>
        <taxon>Bacteria</taxon>
        <taxon>Bacillati</taxon>
        <taxon>Actinomycetota</taxon>
        <taxon>Actinomycetes</taxon>
        <taxon>Mycobacteriales</taxon>
        <taxon>Tsukamurellaceae</taxon>
        <taxon>Tsukamurella</taxon>
    </lineage>
</organism>
<dbReference type="PANTHER" id="PTHR43625">
    <property type="entry name" value="AFLATOXIN B1 ALDEHYDE REDUCTASE"/>
    <property type="match status" value="1"/>
</dbReference>
<keyword evidence="1" id="KW-0560">Oxidoreductase</keyword>
<dbReference type="InterPro" id="IPR050791">
    <property type="entry name" value="Aldo-Keto_reductase"/>
</dbReference>
<dbReference type="Proteomes" id="UP001500635">
    <property type="component" value="Unassembled WGS sequence"/>
</dbReference>
<dbReference type="PANTHER" id="PTHR43625:SF40">
    <property type="entry name" value="ALDO-KETO REDUCTASE YAKC [NADP(+)]"/>
    <property type="match status" value="1"/>
</dbReference>
<dbReference type="Pfam" id="PF00248">
    <property type="entry name" value="Aldo_ket_red"/>
    <property type="match status" value="1"/>
</dbReference>
<reference evidence="4" key="1">
    <citation type="journal article" date="2019" name="Int. J. Syst. Evol. Microbiol.">
        <title>The Global Catalogue of Microorganisms (GCM) 10K type strain sequencing project: providing services to taxonomists for standard genome sequencing and annotation.</title>
        <authorList>
            <consortium name="The Broad Institute Genomics Platform"/>
            <consortium name="The Broad Institute Genome Sequencing Center for Infectious Disease"/>
            <person name="Wu L."/>
            <person name="Ma J."/>
        </authorList>
    </citation>
    <scope>NUCLEOTIDE SEQUENCE [LARGE SCALE GENOMIC DNA]</scope>
    <source>
        <strain evidence="4">JCM 17688</strain>
    </source>
</reference>
<dbReference type="RefSeq" id="WP_344990512.1">
    <property type="nucleotide sequence ID" value="NZ_BAABFR010000005.1"/>
</dbReference>
<dbReference type="EMBL" id="BAABFR010000005">
    <property type="protein sequence ID" value="GAA4384760.1"/>
    <property type="molecule type" value="Genomic_DNA"/>
</dbReference>
<feature type="domain" description="NADP-dependent oxidoreductase" evidence="2">
    <location>
        <begin position="21"/>
        <end position="312"/>
    </location>
</feature>
<evidence type="ECO:0000313" key="4">
    <source>
        <dbReference type="Proteomes" id="UP001500635"/>
    </source>
</evidence>
<gene>
    <name evidence="3" type="ORF">GCM10023147_05580</name>
</gene>
<dbReference type="SUPFAM" id="SSF51430">
    <property type="entry name" value="NAD(P)-linked oxidoreductase"/>
    <property type="match status" value="1"/>
</dbReference>
<sequence>MTNSDNAFPQRVIGDLTVSALGLGCMGMSHAYGPADHDESIATLNAALDAGVTLLDTADIYGVGANERLLSEVLATRRDEVVLATKFGFLPGADGLPGRVDGRPERVAECVDASLTRLGIGTIDLYYLHRVDPAVPVEDTVGAMAEQVAAGKVRQIGLSEASAEQIRRAAATHPIAALQSEYSIFTRGVEDEILPAAREVGAALVPFSPLGRGMLTGSAASTTDLAPDDFRRRLPRWEAANLESNMAVVQRIREIADGAGASPAQVALAWVLAQGDDVVPIPGTRRRTNLADNLGAVDLALTAEQLAQLSALSAAGDRYDAARAAQAASR</sequence>
<proteinExistence type="predicted"/>
<name>A0ABP8J4D3_9ACTN</name>
<evidence type="ECO:0000313" key="3">
    <source>
        <dbReference type="EMBL" id="GAA4384760.1"/>
    </source>
</evidence>